<dbReference type="PANTHER" id="PTHR23513">
    <property type="entry name" value="INTEGRAL MEMBRANE EFFLUX PROTEIN-RELATED"/>
    <property type="match status" value="1"/>
</dbReference>
<organism evidence="8 9">
    <name type="scientific">Streptomyces rimosus subsp. rimosus (strain ATCC 10970 / DSM 40260 / JCM 4667 / NRRL 2234)</name>
    <dbReference type="NCBI Taxonomy" id="1265868"/>
    <lineage>
        <taxon>Bacteria</taxon>
        <taxon>Bacillati</taxon>
        <taxon>Actinomycetota</taxon>
        <taxon>Actinomycetes</taxon>
        <taxon>Kitasatosporales</taxon>
        <taxon>Streptomycetaceae</taxon>
        <taxon>Streptomyces</taxon>
    </lineage>
</organism>
<dbReference type="Gene3D" id="1.20.1250.20">
    <property type="entry name" value="MFS general substrate transporter like domains"/>
    <property type="match status" value="1"/>
</dbReference>
<evidence type="ECO:0000313" key="8">
    <source>
        <dbReference type="EMBL" id="QST80006.1"/>
    </source>
</evidence>
<feature type="transmembrane region" description="Helical" evidence="7">
    <location>
        <begin position="98"/>
        <end position="118"/>
    </location>
</feature>
<keyword evidence="5 7" id="KW-0472">Membrane</keyword>
<keyword evidence="2" id="KW-1003">Cell membrane</keyword>
<feature type="region of interest" description="Disordered" evidence="6">
    <location>
        <begin position="202"/>
        <end position="259"/>
    </location>
</feature>
<dbReference type="GO" id="GO:0005886">
    <property type="term" value="C:plasma membrane"/>
    <property type="evidence" value="ECO:0007669"/>
    <property type="project" value="UniProtKB-SubCell"/>
</dbReference>
<dbReference type="Pfam" id="PF07690">
    <property type="entry name" value="MFS_1"/>
    <property type="match status" value="1"/>
</dbReference>
<dbReference type="RefSeq" id="WP_078575424.1">
    <property type="nucleotide sequence ID" value="NZ_CP048261.1"/>
</dbReference>
<name>A0A8A1UH48_STRR1</name>
<feature type="transmembrane region" description="Helical" evidence="7">
    <location>
        <begin position="73"/>
        <end position="92"/>
    </location>
</feature>
<evidence type="ECO:0000256" key="7">
    <source>
        <dbReference type="SAM" id="Phobius"/>
    </source>
</evidence>
<keyword evidence="3 7" id="KW-0812">Transmembrane</keyword>
<evidence type="ECO:0000256" key="6">
    <source>
        <dbReference type="SAM" id="MobiDB-lite"/>
    </source>
</evidence>
<proteinExistence type="predicted"/>
<feature type="transmembrane region" description="Helical" evidence="7">
    <location>
        <begin position="432"/>
        <end position="455"/>
    </location>
</feature>
<gene>
    <name evidence="8" type="ORF">SRIM_007315</name>
</gene>
<keyword evidence="4 7" id="KW-1133">Transmembrane helix</keyword>
<protein>
    <submittedName>
        <fullName evidence="8">MFS transporter</fullName>
    </submittedName>
</protein>
<reference evidence="8" key="2">
    <citation type="submission" date="2020-01" db="EMBL/GenBank/DDBJ databases">
        <authorList>
            <person name="Algora L."/>
            <person name="Schniete J.K."/>
            <person name="MacFadyen A."/>
            <person name="Hoskisson P.A."/>
            <person name="Hunter I.S."/>
            <person name="Herron P.R."/>
        </authorList>
    </citation>
    <scope>NUCLEOTIDE SEQUENCE</scope>
    <source>
        <strain evidence="8">ATCC 10970</strain>
    </source>
</reference>
<feature type="transmembrane region" description="Helical" evidence="7">
    <location>
        <begin position="368"/>
        <end position="389"/>
    </location>
</feature>
<evidence type="ECO:0000256" key="5">
    <source>
        <dbReference type="ARBA" id="ARBA00023136"/>
    </source>
</evidence>
<dbReference type="GeneID" id="66853729"/>
<dbReference type="Proteomes" id="UP000011074">
    <property type="component" value="Chromosome"/>
</dbReference>
<evidence type="ECO:0000256" key="3">
    <source>
        <dbReference type="ARBA" id="ARBA00022692"/>
    </source>
</evidence>
<evidence type="ECO:0000256" key="1">
    <source>
        <dbReference type="ARBA" id="ARBA00004651"/>
    </source>
</evidence>
<dbReference type="SUPFAM" id="SSF103473">
    <property type="entry name" value="MFS general substrate transporter"/>
    <property type="match status" value="1"/>
</dbReference>
<dbReference type="PANTHER" id="PTHR23513:SF11">
    <property type="entry name" value="STAPHYLOFERRIN A TRANSPORTER"/>
    <property type="match status" value="1"/>
</dbReference>
<feature type="transmembrane region" description="Helical" evidence="7">
    <location>
        <begin position="401"/>
        <end position="426"/>
    </location>
</feature>
<accession>A0A8A1UH48</accession>
<dbReference type="AlphaFoldDB" id="A0A8A1UH48"/>
<feature type="transmembrane region" description="Helical" evidence="7">
    <location>
        <begin position="43"/>
        <end position="64"/>
    </location>
</feature>
<reference evidence="8" key="1">
    <citation type="submission" date="2012-12" db="EMBL/GenBank/DDBJ databases">
        <authorList>
            <person name="Pethick F.E."/>
            <person name="MacFadyen A.C."/>
            <person name="Tang Z."/>
            <person name="Sangal V."/>
            <person name="Tze-Tze L."/>
            <person name="Chu J."/>
            <person name="Guo M."/>
            <person name="Kirby R."/>
            <person name="Hoskisson P.A."/>
            <person name="Herron P.R."/>
            <person name="Hunter I.S."/>
        </authorList>
    </citation>
    <scope>NUCLEOTIDE SEQUENCE</scope>
    <source>
        <strain evidence="8">ATCC 10970</strain>
    </source>
</reference>
<sequence length="476" mass="46150">MRKRYAVGSALTGAALARAGDEMSGPALLVAGPVFTGSASTGPALLAAITIAAAVGGPLFGVLLDRSARPGRLLAGALAGYAAALAVVLASLGHVPLVVTLLVALGAGLLGPALSGGWTAQLPRAAPPGLLPRVTALDAMTFNAASLAGPALAGLVAGAAGASAGVLVAAALIVVAVPCAYGLPGVACGGGGPVGASVRGVPAGPSVRTQPAGAQSLELGAPSGARPGPEPGPRPGKQSDPCVPDRPARRATSRRSPAAPSVLAGLAAGFRAVRHTPPLARATVTSVVSCTGQGMLTACSPLLGARFLGDARHGVLLLSVVAASALLANTALARRPGLLRPDTVLVCSTAVLAVALLMTAAAGPPALLLGAAVLVGLGEGPQLTALFAVRHREAPEHLRGQIFTTGASLKITGFALGAGSAGPLAARSLPGALLAAAALQVLAGLLFLGCTLLMCRTGTRPTSAALRPSPRRAPGS</sequence>
<evidence type="ECO:0000313" key="9">
    <source>
        <dbReference type="Proteomes" id="UP000011074"/>
    </source>
</evidence>
<dbReference type="GO" id="GO:0022857">
    <property type="term" value="F:transmembrane transporter activity"/>
    <property type="evidence" value="ECO:0007669"/>
    <property type="project" value="InterPro"/>
</dbReference>
<dbReference type="EMBL" id="CP048261">
    <property type="protein sequence ID" value="QST80006.1"/>
    <property type="molecule type" value="Genomic_DNA"/>
</dbReference>
<evidence type="ECO:0000256" key="2">
    <source>
        <dbReference type="ARBA" id="ARBA00022475"/>
    </source>
</evidence>
<reference evidence="8" key="3">
    <citation type="journal article" date="2021" name="bioRxiv">
        <title>Bilateral symmetry of linear streptomycete chromosomes.</title>
        <authorList>
            <person name="Algora-Gallardo L."/>
            <person name="Schniete J.K."/>
            <person name="Mark D.R."/>
            <person name="Hunter I.S."/>
            <person name="Herron P.R."/>
        </authorList>
    </citation>
    <scope>NUCLEOTIDE SEQUENCE</scope>
    <source>
        <strain evidence="8">ATCC 10970</strain>
    </source>
</reference>
<dbReference type="InterPro" id="IPR036259">
    <property type="entry name" value="MFS_trans_sf"/>
</dbReference>
<dbReference type="InterPro" id="IPR011701">
    <property type="entry name" value="MFS"/>
</dbReference>
<evidence type="ECO:0000256" key="4">
    <source>
        <dbReference type="ARBA" id="ARBA00022989"/>
    </source>
</evidence>
<feature type="transmembrane region" description="Helical" evidence="7">
    <location>
        <begin position="344"/>
        <end position="362"/>
    </location>
</feature>
<comment type="subcellular location">
    <subcellularLocation>
        <location evidence="1">Cell membrane</location>
        <topology evidence="1">Multi-pass membrane protein</topology>
    </subcellularLocation>
</comment>